<dbReference type="NCBIfam" id="TIGR04336">
    <property type="entry name" value="AmmeMemoSam_B"/>
    <property type="match status" value="1"/>
</dbReference>
<accession>A0A4P7BYJ8</accession>
<dbReference type="HAMAP" id="MF_00055">
    <property type="entry name" value="MEMO1"/>
    <property type="match status" value="1"/>
</dbReference>
<dbReference type="EMBL" id="CP038033">
    <property type="protein sequence ID" value="QBQ53496.1"/>
    <property type="molecule type" value="Genomic_DNA"/>
</dbReference>
<dbReference type="PANTHER" id="PTHR11060:SF0">
    <property type="entry name" value="PROTEIN MEMO1"/>
    <property type="match status" value="1"/>
</dbReference>
<dbReference type="PANTHER" id="PTHR11060">
    <property type="entry name" value="PROTEIN MEMO1"/>
    <property type="match status" value="1"/>
</dbReference>
<dbReference type="RefSeq" id="WP_134356510.1">
    <property type="nucleotide sequence ID" value="NZ_CP038033.1"/>
</dbReference>
<evidence type="ECO:0000313" key="3">
    <source>
        <dbReference type="EMBL" id="QBQ53496.1"/>
    </source>
</evidence>
<evidence type="ECO:0000313" key="4">
    <source>
        <dbReference type="Proteomes" id="UP000294325"/>
    </source>
</evidence>
<dbReference type="AlphaFoldDB" id="A0A4P7BYJ8"/>
<gene>
    <name evidence="3" type="primary">amrB</name>
    <name evidence="3" type="ORF">E3U44_02500</name>
</gene>
<evidence type="ECO:0000256" key="1">
    <source>
        <dbReference type="ARBA" id="ARBA00006315"/>
    </source>
</evidence>
<comment type="similarity">
    <text evidence="1 2">Belongs to the MEMO1 family.</text>
</comment>
<dbReference type="CDD" id="cd07361">
    <property type="entry name" value="MEMO_like"/>
    <property type="match status" value="1"/>
</dbReference>
<evidence type="ECO:0000256" key="2">
    <source>
        <dbReference type="HAMAP-Rule" id="MF_00055"/>
    </source>
</evidence>
<dbReference type="Gene3D" id="3.40.830.10">
    <property type="entry name" value="LigB-like"/>
    <property type="match status" value="1"/>
</dbReference>
<sequence length="261" mass="28456">MMTLRQPAVAGLFYPADLVALQTQIQNFFKTIGTGGSPPKAIIAPHAGYRYSGPVAASAYATLQKVQERIHRVILLGPSHRIPFYGIATSQVEGFATPLGIVPVNENDLQLALTLPQVRILDESHALEHSLEVQLPFLQETLGDFSLVPLVVGQTSPKQVKEVLDLFWDSKETLIIVSSDLSHYHDYATAQQLDRATTKAIEVLQPEVIHPEQACGYIPMGGLLMAARERGLHGTTLDLRNSGDTAGSRDQVVGYGAYVFQ</sequence>
<dbReference type="OrthoDB" id="9782820at2"/>
<reference evidence="3 4" key="1">
    <citation type="submission" date="2019-03" db="EMBL/GenBank/DDBJ databases">
        <title>The genome sequence of Nitrosococcus wardiae strain D1FHST reveals the archetypal metabolic capacity of ammonia-oxidizing Gammaproteobacteria.</title>
        <authorList>
            <person name="Wang L."/>
            <person name="Lim C.K."/>
            <person name="Hanson T.E."/>
            <person name="Dang H."/>
            <person name="Klotz M.G."/>
        </authorList>
    </citation>
    <scope>NUCLEOTIDE SEQUENCE [LARGE SCALE GENOMIC DNA]</scope>
    <source>
        <strain evidence="3 4">D1FHS</strain>
    </source>
</reference>
<keyword evidence="4" id="KW-1185">Reference proteome</keyword>
<name>A0A4P7BYJ8_9GAMM</name>
<organism evidence="3 4">
    <name type="scientific">Nitrosococcus wardiae</name>
    <dbReference type="NCBI Taxonomy" id="1814290"/>
    <lineage>
        <taxon>Bacteria</taxon>
        <taxon>Pseudomonadati</taxon>
        <taxon>Pseudomonadota</taxon>
        <taxon>Gammaproteobacteria</taxon>
        <taxon>Chromatiales</taxon>
        <taxon>Chromatiaceae</taxon>
        <taxon>Nitrosococcus</taxon>
    </lineage>
</organism>
<dbReference type="Pfam" id="PF01875">
    <property type="entry name" value="Memo"/>
    <property type="match status" value="1"/>
</dbReference>
<protein>
    <recommendedName>
        <fullName evidence="2">MEMO1 family protein E3U44_02500</fullName>
    </recommendedName>
</protein>
<proteinExistence type="inferred from homology"/>
<dbReference type="InterPro" id="IPR002737">
    <property type="entry name" value="MEMO1_fam"/>
</dbReference>
<dbReference type="KEGG" id="nwr:E3U44_02500"/>
<dbReference type="Proteomes" id="UP000294325">
    <property type="component" value="Chromosome"/>
</dbReference>